<reference evidence="2 3" key="1">
    <citation type="submission" date="2019-10" db="EMBL/GenBank/DDBJ databases">
        <authorList>
            <person name="Palmer J.M."/>
        </authorList>
    </citation>
    <scope>NUCLEOTIDE SEQUENCE [LARGE SCALE GENOMIC DNA]</scope>
    <source>
        <strain evidence="2 3">TWF730</strain>
    </source>
</reference>
<dbReference type="AlphaFoldDB" id="A0AAV9V6I4"/>
<gene>
    <name evidence="2" type="ORF">TWF730_008792</name>
</gene>
<accession>A0AAV9V6I4</accession>
<name>A0AAV9V6I4_9PEZI</name>
<dbReference type="EMBL" id="JAVHNS010000005">
    <property type="protein sequence ID" value="KAK6354384.1"/>
    <property type="molecule type" value="Genomic_DNA"/>
</dbReference>
<evidence type="ECO:0000259" key="1">
    <source>
        <dbReference type="PROSITE" id="PS50181"/>
    </source>
</evidence>
<sequence length="602" mass="68561">MAMAMLQMVMFGGDKRNGESCRKVGKEKPHERENLPAGHVLVGNQRCSCSQTRLHAYEQDAPRPAPGFLLASKNGKGPALMWVHDGYSTLKNRDSIFWLPSSFPRSFVLATMLAKPKLTVRMAEEAPPALSITTLPTELIFLILSFLPPKDDRKFSLCSKACRETSIPVIFRRIRLFPENIHIWKKNPAICVAARRLSIYVIRCDSEAELIDHWRICTNAVGLFPNVTGLKLLYPTSSSYLQRRDPGSRTSLDNKILQLDNRIFNAIFSTLSTFPFYYSQLKTLHIESVKFFRTSSRYPLNISVENQEFLNSTNRVTGKSGVPTAPFPPLLEEVILTSRNTSFTPLGYNLNTFTALQHCGKSLKSLTILGLPEDFMKSLYPLSPRTKDAYLKSPILRLDISNYVYPNVINLCLSSVFLVDEYFYEFPARFPRLQELRIHDQSTRLTLRITESLHEITPMLGAFKELKGVILPWPLNIVDRDDWESPDWDPTPPITKEEAEVTARLWFRDERLKKLNKVAFWMWEYGASSSGKMDYCGEAIIFETEGSGRVKEGLKLKKRALLCNTRESMFPILGKGWKPTCWVDHSIKMAREGLVIGPISMA</sequence>
<dbReference type="SUPFAM" id="SSF81383">
    <property type="entry name" value="F-box domain"/>
    <property type="match status" value="1"/>
</dbReference>
<comment type="caution">
    <text evidence="2">The sequence shown here is derived from an EMBL/GenBank/DDBJ whole genome shotgun (WGS) entry which is preliminary data.</text>
</comment>
<feature type="domain" description="F-box" evidence="1">
    <location>
        <begin position="129"/>
        <end position="174"/>
    </location>
</feature>
<keyword evidence="3" id="KW-1185">Reference proteome</keyword>
<dbReference type="InterPro" id="IPR036047">
    <property type="entry name" value="F-box-like_dom_sf"/>
</dbReference>
<proteinExistence type="predicted"/>
<dbReference type="PROSITE" id="PS50181">
    <property type="entry name" value="FBOX"/>
    <property type="match status" value="1"/>
</dbReference>
<evidence type="ECO:0000313" key="3">
    <source>
        <dbReference type="Proteomes" id="UP001373714"/>
    </source>
</evidence>
<dbReference type="Pfam" id="PF00646">
    <property type="entry name" value="F-box"/>
    <property type="match status" value="1"/>
</dbReference>
<dbReference type="InterPro" id="IPR001810">
    <property type="entry name" value="F-box_dom"/>
</dbReference>
<dbReference type="Proteomes" id="UP001373714">
    <property type="component" value="Unassembled WGS sequence"/>
</dbReference>
<organism evidence="2 3">
    <name type="scientific">Orbilia blumenaviensis</name>
    <dbReference type="NCBI Taxonomy" id="1796055"/>
    <lineage>
        <taxon>Eukaryota</taxon>
        <taxon>Fungi</taxon>
        <taxon>Dikarya</taxon>
        <taxon>Ascomycota</taxon>
        <taxon>Pezizomycotina</taxon>
        <taxon>Orbiliomycetes</taxon>
        <taxon>Orbiliales</taxon>
        <taxon>Orbiliaceae</taxon>
        <taxon>Orbilia</taxon>
    </lineage>
</organism>
<protein>
    <recommendedName>
        <fullName evidence="1">F-box domain-containing protein</fullName>
    </recommendedName>
</protein>
<evidence type="ECO:0000313" key="2">
    <source>
        <dbReference type="EMBL" id="KAK6354384.1"/>
    </source>
</evidence>